<dbReference type="OrthoDB" id="71307at2759"/>
<feature type="region of interest" description="Disordered" evidence="4">
    <location>
        <begin position="1397"/>
        <end position="1478"/>
    </location>
</feature>
<dbReference type="InterPro" id="IPR036770">
    <property type="entry name" value="Ankyrin_rpt-contain_sf"/>
</dbReference>
<feature type="compositionally biased region" description="Polar residues" evidence="4">
    <location>
        <begin position="1423"/>
        <end position="1432"/>
    </location>
</feature>
<evidence type="ECO:0000313" key="7">
    <source>
        <dbReference type="EMBL" id="OAA67841.1"/>
    </source>
</evidence>
<keyword evidence="8" id="KW-1185">Reference proteome</keyword>
<evidence type="ECO:0000256" key="5">
    <source>
        <dbReference type="SAM" id="Phobius"/>
    </source>
</evidence>
<evidence type="ECO:0000313" key="8">
    <source>
        <dbReference type="Proteomes" id="UP000076874"/>
    </source>
</evidence>
<feature type="compositionally biased region" description="Gly residues" evidence="4">
    <location>
        <begin position="1207"/>
        <end position="1218"/>
    </location>
</feature>
<feature type="transmembrane region" description="Helical" evidence="5">
    <location>
        <begin position="1715"/>
        <end position="1733"/>
    </location>
</feature>
<dbReference type="PROSITE" id="PS50088">
    <property type="entry name" value="ANK_REPEAT"/>
    <property type="match status" value="2"/>
</dbReference>
<evidence type="ECO:0000256" key="3">
    <source>
        <dbReference type="PROSITE-ProRule" id="PRU00023"/>
    </source>
</evidence>
<feature type="domain" description="IPT/TIG" evidence="6">
    <location>
        <begin position="1073"/>
        <end position="1163"/>
    </location>
</feature>
<feature type="compositionally biased region" description="Low complexity" evidence="4">
    <location>
        <begin position="289"/>
        <end position="313"/>
    </location>
</feature>
<dbReference type="InterPro" id="IPR013783">
    <property type="entry name" value="Ig-like_fold"/>
</dbReference>
<feature type="compositionally biased region" description="Low complexity" evidence="4">
    <location>
        <begin position="1653"/>
        <end position="1662"/>
    </location>
</feature>
<feature type="region of interest" description="Disordered" evidence="4">
    <location>
        <begin position="1643"/>
        <end position="1682"/>
    </location>
</feature>
<feature type="compositionally biased region" description="Low complexity" evidence="4">
    <location>
        <begin position="108"/>
        <end position="139"/>
    </location>
</feature>
<feature type="region of interest" description="Disordered" evidence="4">
    <location>
        <begin position="1203"/>
        <end position="1237"/>
    </location>
</feature>
<dbReference type="SUPFAM" id="SSF48403">
    <property type="entry name" value="Ankyrin repeat"/>
    <property type="match status" value="1"/>
</dbReference>
<dbReference type="InterPro" id="IPR002110">
    <property type="entry name" value="Ankyrin_rpt"/>
</dbReference>
<proteinExistence type="predicted"/>
<dbReference type="STRING" id="1081102.A0A167ZRX0"/>
<feature type="region of interest" description="Disordered" evidence="4">
    <location>
        <begin position="758"/>
        <end position="798"/>
    </location>
</feature>
<feature type="repeat" description="ANK" evidence="3">
    <location>
        <begin position="1303"/>
        <end position="1335"/>
    </location>
</feature>
<feature type="region of interest" description="Disordered" evidence="4">
    <location>
        <begin position="998"/>
        <end position="1017"/>
    </location>
</feature>
<feature type="compositionally biased region" description="Basic residues" evidence="4">
    <location>
        <begin position="146"/>
        <end position="156"/>
    </location>
</feature>
<dbReference type="InterPro" id="IPR057962">
    <property type="entry name" value="SPT23_MGA2_DBD"/>
</dbReference>
<evidence type="ECO:0000256" key="1">
    <source>
        <dbReference type="ARBA" id="ARBA00022737"/>
    </source>
</evidence>
<feature type="compositionally biased region" description="Low complexity" evidence="4">
    <location>
        <begin position="1219"/>
        <end position="1230"/>
    </location>
</feature>
<evidence type="ECO:0000256" key="4">
    <source>
        <dbReference type="SAM" id="MobiDB-lite"/>
    </source>
</evidence>
<keyword evidence="1" id="KW-0677">Repeat</keyword>
<sequence>MSDQDTSFEALAASPGDYAIDSEWMGDSPPALTVDFIQDPHNHVHHIHQFDRIQDPKAQRNFQQFGGTAAAAAAAAGGNAGIGKFGPGRDPLLSGDPTLALSQATTVSSPESLLSSFQDSSSSDIPSSKRTSTSALSSLVSGTPAKKGRGRPKGSKRSVATTGSNHPTGSSVPKRVVLAHVKAPAEEDDVIMTSGALDDGDGDCDGDGNGHDNNDGNGGGDSDADDTQQTWSFRDYLHLDDDQDENDDANGGQLNRQGPVSESDILQTIDPKSIQRTASSTRLGDEQLPQEVAAAAAAAKAEIEPEAGPGPSAYQGNPSPFEFVSASNSPAPDEAFLSSLSTPQAYYTPTNATAKVDALNGSAQQPRKGHNKAASQYSLSQSMNNLKTSSSREVSPTSNFVFSQGPSPINYLQNSQSPIESGDFRFGFFPNNAAEPLPTVSNFMFSESGPASPTSSWQGHLTPQQQQQLLNNTMPQMPMFRQGPTGAVAGHMNAVRRPLRLFVGVTPNKSRVETQIPVTIFLSALPPGVTRLHLPPHTISKPKLLAKSAAEPSPDMLELYTMVVCTSAMQNENNRRQALERAAAATHGPQSARSRDGDDNDEDEAGEDGNGCRPANGGEVWICKGCMQRERKRANRKKSKKPEDDEEWSRDEHRRIIIFNTNEIKDWQRPTAAALSSLDGDAAGSLVEAVISVPMRITCYCRHHGEKTGFQVILTLKDYQGRLVAQTVSRSIMITDDHKTPTAASAGAISAAASVADGNTSAGDVHDQKAAKVASATKPMSKAEHKPNAPKSLSVSQSTPDLPALKRNSVIFSAPQQHSVDRHVTSPGAAAAAVATDTTASWASKAFSRPASPDGLLGHSSKKRKSSGGLSRVPTELEMTRIETSPQPAALNPALNARGRATASASPVAHFTSNTPFLSPSSGFHPNSMAAAVDMALAVGGSGDPDIDSLAGIVPMNTEPIMTGPLTPNSHIEPNVAYSNDNRSASFDNLAMAQTPMYSAPTSTHPSRAPSPNGLRNSTHLLQQHLFQQQQQQQQQQLLHQQINEAQFSQQFPAGLFSLPMSLSQPTTSPPSHPVIHKIIPSEGPKSGGIEVTILGSAFYQGIDIMFGDQRATTTTYWGESSLVCLVPPSPIAGHVPVTLRQANQRSAPPFVTTQQRITFKYLDDDEQQLLRAALTVLSRKMTGKIEDAQDVARRIIGSETSSWGTSGVGGGGGGNSSGGSSTRGVNGSSANHVGATNPNFETHLLKVLELIDLDDSSNQTRLNMQRRTTGHSMLHLACVLGMHRFVAGLLARGANPDVRDNGGYTPLHLAALNNQPEIVRRLIHAGADPTMRTLSGLTASEVAASREVLRAIRRFERHTRSRSGGSLHSRTSSAASLRSLWEPMAMSSVRHISSARGGGVVVDGDNDPEGSTEDNSSRAEVDSSSYASTGVNEDGSEQDEDEEWLDMRTGARNASRGSMSLHSRRGTRDASPSPLAPNPSMMAVAAAAAAGGAANFPAALASPVAAFKEQLAAHFQQLVAQFPPMPNNPLPDYYQAYLNSAAFQRISSLVPNIGGGMGLRPNSAGDNTNGVSGRPDVKELEGRWWDLSSFMTGSAPPPAYEEIFPHNHADPDMKQAAAAAAAAEAEADRKCTTRFDTPTVLNPSTCEPAKIQKQQLEGQGEQVEESKERGEEEEPTSAAPTLLQIGRKHQITKEQQENFRRAHKEKRKGLGSDTFLYTVWIPILLGVLLLWLSGARAWDFFPSVTFNVPYATSLGNPMRPAVTGNNGGNADNNNNHLRDKQVIAPPPAEAAIPPNDGGRGGNRLHDIVGTLDGLVA</sequence>
<evidence type="ECO:0000256" key="2">
    <source>
        <dbReference type="ARBA" id="ARBA00023043"/>
    </source>
</evidence>
<accession>A0A167ZRX0</accession>
<organism evidence="7 8">
    <name type="scientific">Niveomyces insectorum RCEF 264</name>
    <dbReference type="NCBI Taxonomy" id="1081102"/>
    <lineage>
        <taxon>Eukaryota</taxon>
        <taxon>Fungi</taxon>
        <taxon>Dikarya</taxon>
        <taxon>Ascomycota</taxon>
        <taxon>Pezizomycotina</taxon>
        <taxon>Sordariomycetes</taxon>
        <taxon>Hypocreomycetidae</taxon>
        <taxon>Hypocreales</taxon>
        <taxon>Cordycipitaceae</taxon>
        <taxon>Niveomyces</taxon>
    </lineage>
</organism>
<protein>
    <submittedName>
        <fullName evidence="7">Membrane-tethered transcription factor</fullName>
    </submittedName>
</protein>
<dbReference type="Proteomes" id="UP000076874">
    <property type="component" value="Unassembled WGS sequence"/>
</dbReference>
<comment type="caution">
    <text evidence="7">The sequence shown here is derived from an EMBL/GenBank/DDBJ whole genome shotgun (WGS) entry which is preliminary data.</text>
</comment>
<keyword evidence="5" id="KW-0812">Transmembrane</keyword>
<feature type="region of interest" description="Disordered" evidence="4">
    <location>
        <begin position="846"/>
        <end position="874"/>
    </location>
</feature>
<feature type="compositionally biased region" description="Acidic residues" evidence="4">
    <location>
        <begin position="598"/>
        <end position="607"/>
    </location>
</feature>
<feature type="compositionally biased region" description="Acidic residues" evidence="4">
    <location>
        <begin position="1435"/>
        <end position="1445"/>
    </location>
</feature>
<evidence type="ECO:0000259" key="6">
    <source>
        <dbReference type="SMART" id="SM00429"/>
    </source>
</evidence>
<dbReference type="EMBL" id="AZHD01000001">
    <property type="protein sequence ID" value="OAA67841.1"/>
    <property type="molecule type" value="Genomic_DNA"/>
</dbReference>
<dbReference type="InterPro" id="IPR002909">
    <property type="entry name" value="IPT_dom"/>
</dbReference>
<dbReference type="Gene3D" id="1.25.40.20">
    <property type="entry name" value="Ankyrin repeat-containing domain"/>
    <property type="match status" value="1"/>
</dbReference>
<keyword evidence="2 3" id="KW-0040">ANK repeat</keyword>
<gene>
    <name evidence="7" type="ORF">SPI_00036</name>
</gene>
<feature type="region of interest" description="Disordered" evidence="4">
    <location>
        <begin position="103"/>
        <end position="329"/>
    </location>
</feature>
<dbReference type="CDD" id="cd00102">
    <property type="entry name" value="IPT"/>
    <property type="match status" value="1"/>
</dbReference>
<feature type="repeat" description="ANK" evidence="3">
    <location>
        <begin position="1270"/>
        <end position="1302"/>
    </location>
</feature>
<reference evidence="7 8" key="1">
    <citation type="journal article" date="2016" name="Genome Biol. Evol.">
        <title>Divergent and convergent evolution of fungal pathogenicity.</title>
        <authorList>
            <person name="Shang Y."/>
            <person name="Xiao G."/>
            <person name="Zheng P."/>
            <person name="Cen K."/>
            <person name="Zhan S."/>
            <person name="Wang C."/>
        </authorList>
    </citation>
    <scope>NUCLEOTIDE SEQUENCE [LARGE SCALE GENOMIC DNA]</scope>
    <source>
        <strain evidence="7 8">RCEF 264</strain>
    </source>
</reference>
<dbReference type="SUPFAM" id="SSF81296">
    <property type="entry name" value="E set domains"/>
    <property type="match status" value="1"/>
</dbReference>
<dbReference type="Gene3D" id="2.60.40.10">
    <property type="entry name" value="Immunoglobulins"/>
    <property type="match status" value="1"/>
</dbReference>
<dbReference type="Pfam" id="PF12796">
    <property type="entry name" value="Ank_2"/>
    <property type="match status" value="1"/>
</dbReference>
<dbReference type="SMART" id="SM00248">
    <property type="entry name" value="ANK"/>
    <property type="match status" value="2"/>
</dbReference>
<feature type="compositionally biased region" description="Polar residues" evidence="4">
    <location>
        <begin position="252"/>
        <end position="266"/>
    </location>
</feature>
<feature type="compositionally biased region" description="Polar residues" evidence="4">
    <location>
        <begin position="159"/>
        <end position="171"/>
    </location>
</feature>
<dbReference type="Pfam" id="PF01833">
    <property type="entry name" value="TIG"/>
    <property type="match status" value="1"/>
</dbReference>
<keyword evidence="5" id="KW-1133">Transmembrane helix</keyword>
<dbReference type="SMART" id="SM00429">
    <property type="entry name" value="IPT"/>
    <property type="match status" value="1"/>
</dbReference>
<keyword evidence="5" id="KW-0472">Membrane</keyword>
<dbReference type="PANTHER" id="PTHR24171">
    <property type="entry name" value="ANKYRIN REPEAT DOMAIN-CONTAINING PROTEIN 39-RELATED"/>
    <property type="match status" value="1"/>
</dbReference>
<name>A0A167ZRX0_9HYPO</name>
<dbReference type="Pfam" id="PF25603">
    <property type="entry name" value="SPT23_MGA2_DBD"/>
    <property type="match status" value="2"/>
</dbReference>
<feature type="region of interest" description="Disordered" evidence="4">
    <location>
        <begin position="580"/>
        <end position="613"/>
    </location>
</feature>
<dbReference type="PROSITE" id="PS50297">
    <property type="entry name" value="ANK_REP_REGION"/>
    <property type="match status" value="2"/>
</dbReference>
<dbReference type="InterPro" id="IPR014756">
    <property type="entry name" value="Ig_E-set"/>
</dbReference>